<dbReference type="GO" id="GO:0046872">
    <property type="term" value="F:metal ion binding"/>
    <property type="evidence" value="ECO:0007669"/>
    <property type="project" value="UniProtKB-KW"/>
</dbReference>
<evidence type="ECO:0000313" key="7">
    <source>
        <dbReference type="EMBL" id="CAE6453949.1"/>
    </source>
</evidence>
<sequence length="369" mass="40099">MKVFYSNKCSLHNPGYEILSGSAVPYLESPNRMSAIMSHLSQLQAQDGSWSQKDVDIDVDAVSEGNLLEVIQQVHHVDYIEYLRDAYEMWVQDGGSKNAVMPETFPHPGLMASSKSKAVYAKNLSPLAKAGLYCFDLSCPITVDTFTSALAAVRVVLSALQYLVSESSAQASPGAFALTRPPGHHASPSVCGGYCFFNNAAIAARYLQSRVPNTKIAILDIDYHHGNGTQDVFYQDPSVLYISLHAEGDYPYFTGTSEEIGDGPGVGFNLNIPLAQYTTGNIEYIAALQKGLERISEFGSQWLLVSLGVDTYKDDPLCNFNLTTEGYHEIGREIGLLKLPTLFVMEGGYHIDTLGANVGGVLLGFKTAV</sequence>
<evidence type="ECO:0000256" key="3">
    <source>
        <dbReference type="ARBA" id="ARBA00022723"/>
    </source>
</evidence>
<evidence type="ECO:0000256" key="4">
    <source>
        <dbReference type="ARBA" id="ARBA00022801"/>
    </source>
</evidence>
<dbReference type="PANTHER" id="PTHR10625:SF17">
    <property type="entry name" value="HISTONE DEACETYLASE 8"/>
    <property type="match status" value="1"/>
</dbReference>
<dbReference type="GO" id="GO:0016787">
    <property type="term" value="F:hydrolase activity"/>
    <property type="evidence" value="ECO:0007669"/>
    <property type="project" value="UniProtKB-KW"/>
</dbReference>
<dbReference type="GO" id="GO:0004407">
    <property type="term" value="F:histone deacetylase activity"/>
    <property type="evidence" value="ECO:0007669"/>
    <property type="project" value="TreeGrafter"/>
</dbReference>
<proteinExistence type="inferred from homology"/>
<dbReference type="Pfam" id="PF00850">
    <property type="entry name" value="Hist_deacetyl"/>
    <property type="match status" value="1"/>
</dbReference>
<name>A0A8H3BBW8_9AGAM</name>
<dbReference type="InterPro" id="IPR023696">
    <property type="entry name" value="Ureohydrolase_dom_sf"/>
</dbReference>
<dbReference type="PANTHER" id="PTHR10625">
    <property type="entry name" value="HISTONE DEACETYLASE HDAC1-RELATED"/>
    <property type="match status" value="1"/>
</dbReference>
<accession>A0A8H3BBW8</accession>
<evidence type="ECO:0000256" key="2">
    <source>
        <dbReference type="ARBA" id="ARBA00005947"/>
    </source>
</evidence>
<dbReference type="InterPro" id="IPR000286">
    <property type="entry name" value="HDACs"/>
</dbReference>
<dbReference type="AlphaFoldDB" id="A0A8H3BBW8"/>
<comment type="cofactor">
    <cofactor evidence="1">
        <name>Zn(2+)</name>
        <dbReference type="ChEBI" id="CHEBI:29105"/>
    </cofactor>
</comment>
<dbReference type="InterPro" id="IPR023801">
    <property type="entry name" value="His_deacetylse_dom"/>
</dbReference>
<keyword evidence="5" id="KW-0862">Zinc</keyword>
<comment type="similarity">
    <text evidence="2">Belongs to the histone deacetylase family.</text>
</comment>
<keyword evidence="4" id="KW-0378">Hydrolase</keyword>
<evidence type="ECO:0000256" key="1">
    <source>
        <dbReference type="ARBA" id="ARBA00001947"/>
    </source>
</evidence>
<dbReference type="InterPro" id="IPR037138">
    <property type="entry name" value="His_deacetylse_dom_sf"/>
</dbReference>
<feature type="domain" description="Histone deacetylase" evidence="6">
    <location>
        <begin position="27"/>
        <end position="359"/>
    </location>
</feature>
<dbReference type="EMBL" id="CAJMWR010003062">
    <property type="protein sequence ID" value="CAE6453949.1"/>
    <property type="molecule type" value="Genomic_DNA"/>
</dbReference>
<dbReference type="PRINTS" id="PR01270">
    <property type="entry name" value="HDASUPER"/>
</dbReference>
<reference evidence="7" key="1">
    <citation type="submission" date="2021-01" db="EMBL/GenBank/DDBJ databases">
        <authorList>
            <person name="Kaushik A."/>
        </authorList>
    </citation>
    <scope>NUCLEOTIDE SEQUENCE</scope>
    <source>
        <strain evidence="7">AG1-1A</strain>
    </source>
</reference>
<dbReference type="Proteomes" id="UP000663840">
    <property type="component" value="Unassembled WGS sequence"/>
</dbReference>
<keyword evidence="3" id="KW-0479">Metal-binding</keyword>
<dbReference type="SUPFAM" id="SSF52768">
    <property type="entry name" value="Arginase/deacetylase"/>
    <property type="match status" value="1"/>
</dbReference>
<dbReference type="CDD" id="cd10001">
    <property type="entry name" value="HDAC_classII_APAH"/>
    <property type="match status" value="1"/>
</dbReference>
<dbReference type="Gene3D" id="3.40.800.20">
    <property type="entry name" value="Histone deacetylase domain"/>
    <property type="match status" value="1"/>
</dbReference>
<organism evidence="7 8">
    <name type="scientific">Rhizoctonia solani</name>
    <dbReference type="NCBI Taxonomy" id="456999"/>
    <lineage>
        <taxon>Eukaryota</taxon>
        <taxon>Fungi</taxon>
        <taxon>Dikarya</taxon>
        <taxon>Basidiomycota</taxon>
        <taxon>Agaricomycotina</taxon>
        <taxon>Agaricomycetes</taxon>
        <taxon>Cantharellales</taxon>
        <taxon>Ceratobasidiaceae</taxon>
        <taxon>Rhizoctonia</taxon>
    </lineage>
</organism>
<dbReference type="GO" id="GO:0040029">
    <property type="term" value="P:epigenetic regulation of gene expression"/>
    <property type="evidence" value="ECO:0007669"/>
    <property type="project" value="TreeGrafter"/>
</dbReference>
<evidence type="ECO:0000313" key="8">
    <source>
        <dbReference type="Proteomes" id="UP000663840"/>
    </source>
</evidence>
<comment type="caution">
    <text evidence="7">The sequence shown here is derived from an EMBL/GenBank/DDBJ whole genome shotgun (WGS) entry which is preliminary data.</text>
</comment>
<protein>
    <recommendedName>
        <fullName evidence="6">Histone deacetylase domain-containing protein</fullName>
    </recommendedName>
</protein>
<evidence type="ECO:0000256" key="5">
    <source>
        <dbReference type="ARBA" id="ARBA00022833"/>
    </source>
</evidence>
<evidence type="ECO:0000259" key="6">
    <source>
        <dbReference type="Pfam" id="PF00850"/>
    </source>
</evidence>
<gene>
    <name evidence="7" type="ORF">RDB_LOCUS93265</name>
</gene>